<feature type="compositionally biased region" description="Basic and acidic residues" evidence="1">
    <location>
        <begin position="1"/>
        <end position="17"/>
    </location>
</feature>
<evidence type="ECO:0000313" key="3">
    <source>
        <dbReference type="Proteomes" id="UP000055048"/>
    </source>
</evidence>
<comment type="caution">
    <text evidence="2">The sequence shown here is derived from an EMBL/GenBank/DDBJ whole genome shotgun (WGS) entry which is preliminary data.</text>
</comment>
<organism evidence="2 3">
    <name type="scientific">Trichinella murrelli</name>
    <dbReference type="NCBI Taxonomy" id="144512"/>
    <lineage>
        <taxon>Eukaryota</taxon>
        <taxon>Metazoa</taxon>
        <taxon>Ecdysozoa</taxon>
        <taxon>Nematoda</taxon>
        <taxon>Enoplea</taxon>
        <taxon>Dorylaimia</taxon>
        <taxon>Trichinellida</taxon>
        <taxon>Trichinellidae</taxon>
        <taxon>Trichinella</taxon>
    </lineage>
</organism>
<accession>A0A0V0TJM1</accession>
<name>A0A0V0TJM1_9BILA</name>
<feature type="compositionally biased region" description="Polar residues" evidence="1">
    <location>
        <begin position="57"/>
        <end position="85"/>
    </location>
</feature>
<reference evidence="2 3" key="1">
    <citation type="submission" date="2015-01" db="EMBL/GenBank/DDBJ databases">
        <title>Evolution of Trichinella species and genotypes.</title>
        <authorList>
            <person name="Korhonen P.K."/>
            <person name="Edoardo P."/>
            <person name="Giuseppe L.R."/>
            <person name="Gasser R.B."/>
        </authorList>
    </citation>
    <scope>NUCLEOTIDE SEQUENCE [LARGE SCALE GENOMIC DNA]</scope>
    <source>
        <strain evidence="2">ISS417</strain>
    </source>
</reference>
<dbReference type="EMBL" id="JYDJ01000243">
    <property type="protein sequence ID" value="KRX39118.1"/>
    <property type="molecule type" value="Genomic_DNA"/>
</dbReference>
<dbReference type="Proteomes" id="UP000055048">
    <property type="component" value="Unassembled WGS sequence"/>
</dbReference>
<gene>
    <name evidence="2" type="ORF">T05_16324</name>
</gene>
<evidence type="ECO:0000256" key="1">
    <source>
        <dbReference type="SAM" id="MobiDB-lite"/>
    </source>
</evidence>
<proteinExistence type="predicted"/>
<feature type="region of interest" description="Disordered" evidence="1">
    <location>
        <begin position="1"/>
        <end position="101"/>
    </location>
</feature>
<evidence type="ECO:0000313" key="2">
    <source>
        <dbReference type="EMBL" id="KRX39118.1"/>
    </source>
</evidence>
<dbReference type="OrthoDB" id="10339713at2759"/>
<keyword evidence="3" id="KW-1185">Reference proteome</keyword>
<dbReference type="AlphaFoldDB" id="A0A0V0TJM1"/>
<protein>
    <submittedName>
        <fullName evidence="2">Uncharacterized protein</fullName>
    </submittedName>
</protein>
<sequence>MRELYPESLNWEERAAEQTENMTARTNPPLDTGPSLPRVDCDNSPLGVMNEPARKSGSLQSLGSRTVLTESSSSLPDTILPSQDRNPCGYLQNVPLSPAGH</sequence>